<evidence type="ECO:0000256" key="10">
    <source>
        <dbReference type="ARBA" id="ARBA00023136"/>
    </source>
</evidence>
<evidence type="ECO:0000259" key="16">
    <source>
        <dbReference type="PROSITE" id="PS50222"/>
    </source>
</evidence>
<dbReference type="UniPathway" id="UPA00085"/>
<comment type="pathway">
    <text evidence="2">Lipid metabolism; phospholipid metabolism.</text>
</comment>
<feature type="transmembrane region" description="Helical" evidence="15">
    <location>
        <begin position="42"/>
        <end position="74"/>
    </location>
</feature>
<dbReference type="SMART" id="SM00563">
    <property type="entry name" value="PlsC"/>
    <property type="match status" value="1"/>
</dbReference>
<dbReference type="CDD" id="cd00051">
    <property type="entry name" value="EFh"/>
    <property type="match status" value="1"/>
</dbReference>
<dbReference type="OrthoDB" id="272512at2759"/>
<evidence type="ECO:0000256" key="13">
    <source>
        <dbReference type="ARBA" id="ARBA00023315"/>
    </source>
</evidence>
<gene>
    <name evidence="17" type="primary">Lpcat2</name>
    <name evidence="17" type="ORF">AWC38_SpisGene13491</name>
</gene>
<dbReference type="InterPro" id="IPR011992">
    <property type="entry name" value="EF-hand-dom_pair"/>
</dbReference>
<evidence type="ECO:0000256" key="3">
    <source>
        <dbReference type="ARBA" id="ARBA00008655"/>
    </source>
</evidence>
<evidence type="ECO:0000256" key="9">
    <source>
        <dbReference type="ARBA" id="ARBA00023098"/>
    </source>
</evidence>
<dbReference type="GO" id="GO:0008374">
    <property type="term" value="F:O-acyltransferase activity"/>
    <property type="evidence" value="ECO:0007669"/>
    <property type="project" value="InterPro"/>
</dbReference>
<reference evidence="18" key="1">
    <citation type="journal article" date="2017" name="bioRxiv">
        <title>Comparative analysis of the genomes of Stylophora pistillata and Acropora digitifera provides evidence for extensive differences between species of corals.</title>
        <authorList>
            <person name="Voolstra C.R."/>
            <person name="Li Y."/>
            <person name="Liew Y.J."/>
            <person name="Baumgarten S."/>
            <person name="Zoccola D."/>
            <person name="Flot J.-F."/>
            <person name="Tambutte S."/>
            <person name="Allemand D."/>
            <person name="Aranda M."/>
        </authorList>
    </citation>
    <scope>NUCLEOTIDE SEQUENCE [LARGE SCALE GENOMIC DNA]</scope>
</reference>
<keyword evidence="4" id="KW-0444">Lipid biosynthesis</keyword>
<evidence type="ECO:0000256" key="8">
    <source>
        <dbReference type="ARBA" id="ARBA00022989"/>
    </source>
</evidence>
<evidence type="ECO:0000256" key="1">
    <source>
        <dbReference type="ARBA" id="ARBA00004370"/>
    </source>
</evidence>
<dbReference type="InterPro" id="IPR018247">
    <property type="entry name" value="EF_Hand_1_Ca_BS"/>
</dbReference>
<dbReference type="Proteomes" id="UP000225706">
    <property type="component" value="Unassembled WGS sequence"/>
</dbReference>
<dbReference type="PANTHER" id="PTHR23063:SF52">
    <property type="entry name" value="LYSOPHOSPHATIDYLCHOLINE ACYLTRANSFERASE"/>
    <property type="match status" value="1"/>
</dbReference>
<name>A0A2B4S0I0_STYPI</name>
<dbReference type="GO" id="GO:0005783">
    <property type="term" value="C:endoplasmic reticulum"/>
    <property type="evidence" value="ECO:0007669"/>
    <property type="project" value="TreeGrafter"/>
</dbReference>
<dbReference type="InterPro" id="IPR045252">
    <property type="entry name" value="LPCAT1-like"/>
</dbReference>
<evidence type="ECO:0000256" key="6">
    <source>
        <dbReference type="ARBA" id="ARBA00022692"/>
    </source>
</evidence>
<evidence type="ECO:0000256" key="14">
    <source>
        <dbReference type="ARBA" id="ARBA00025707"/>
    </source>
</evidence>
<evidence type="ECO:0000256" key="11">
    <source>
        <dbReference type="ARBA" id="ARBA00023209"/>
    </source>
</evidence>
<dbReference type="SUPFAM" id="SSF69593">
    <property type="entry name" value="Glycerol-3-phosphate (1)-acyltransferase"/>
    <property type="match status" value="1"/>
</dbReference>
<keyword evidence="11" id="KW-0594">Phospholipid biosynthesis</keyword>
<dbReference type="PROSITE" id="PS50222">
    <property type="entry name" value="EF_HAND_2"/>
    <property type="match status" value="1"/>
</dbReference>
<dbReference type="InterPro" id="IPR002123">
    <property type="entry name" value="Plipid/glycerol_acylTrfase"/>
</dbReference>
<keyword evidence="8 15" id="KW-1133">Transmembrane helix</keyword>
<keyword evidence="9" id="KW-0443">Lipid metabolism</keyword>
<dbReference type="Gene3D" id="1.10.238.10">
    <property type="entry name" value="EF-hand"/>
    <property type="match status" value="1"/>
</dbReference>
<keyword evidence="6 15" id="KW-0812">Transmembrane</keyword>
<dbReference type="Pfam" id="PF01553">
    <property type="entry name" value="Acyltransferase"/>
    <property type="match status" value="1"/>
</dbReference>
<accession>A0A2B4S0I0</accession>
<evidence type="ECO:0000256" key="12">
    <source>
        <dbReference type="ARBA" id="ARBA00023264"/>
    </source>
</evidence>
<comment type="caution">
    <text evidence="17">The sequence shown here is derived from an EMBL/GenBank/DDBJ whole genome shotgun (WGS) entry which is preliminary data.</text>
</comment>
<evidence type="ECO:0000313" key="17">
    <source>
        <dbReference type="EMBL" id="PFX21995.1"/>
    </source>
</evidence>
<dbReference type="PROSITE" id="PS00018">
    <property type="entry name" value="EF_HAND_1"/>
    <property type="match status" value="1"/>
</dbReference>
<evidence type="ECO:0000256" key="7">
    <source>
        <dbReference type="ARBA" id="ARBA00022837"/>
    </source>
</evidence>
<dbReference type="AlphaFoldDB" id="A0A2B4S0I0"/>
<dbReference type="CDD" id="cd07991">
    <property type="entry name" value="LPLAT_LPCAT1-like"/>
    <property type="match status" value="1"/>
</dbReference>
<dbReference type="GO" id="GO:0042171">
    <property type="term" value="F:lysophosphatidic acid acyltransferase activity"/>
    <property type="evidence" value="ECO:0007669"/>
    <property type="project" value="TreeGrafter"/>
</dbReference>
<comment type="similarity">
    <text evidence="3">Belongs to the 1-acyl-sn-glycerol-3-phosphate acyltransferase family.</text>
</comment>
<feature type="domain" description="EF-hand" evidence="16">
    <location>
        <begin position="342"/>
        <end position="377"/>
    </location>
</feature>
<dbReference type="Pfam" id="PF13833">
    <property type="entry name" value="EF-hand_8"/>
    <property type="match status" value="1"/>
</dbReference>
<dbReference type="GO" id="GO:0016020">
    <property type="term" value="C:membrane"/>
    <property type="evidence" value="ECO:0007669"/>
    <property type="project" value="UniProtKB-SubCell"/>
</dbReference>
<keyword evidence="18" id="KW-1185">Reference proteome</keyword>
<dbReference type="STRING" id="50429.A0A2B4S0I0"/>
<dbReference type="InterPro" id="IPR002048">
    <property type="entry name" value="EF_hand_dom"/>
</dbReference>
<proteinExistence type="inferred from homology"/>
<sequence length="498" mass="56527">MLPIIDDEVKRFYSELNIEKPIVQNPFIHRLVVTSWKKKTEIFIGLIFLFPIRLLVGILFFMFAGTWCFFTTLGWNPPDLRTPLTPWRRWMKDFLPIIVRAILFAFGFHRIKIKGKLATPSEAPVTVIAPHSSFLDILLLCEYGKAPSGISKMENINSPILGGFFRCLECIGVSRDITKSRQTAVKDLQYRTITTRGQWPHICIFPEGTCTNRKCLISFKPGAFIPGCPVQPVCLHFPDLYAWTWDGPGALILALLLMCQLNNEAEFEFLPVWNPTEEEKENPKLYSEHVRNSMARCLNVPVTGHSFEDTLLMEAATKHGLPSEAGIIEFKVTATKLGVNLDTVKERLKMFAILDSDKDGSISLKDFALHYKLPTSTFLKELFSVFDRENEGVISFREYLIGSVCLARVAAKKEVAGSAVKTLQEYSKPTHRTISSNQQESILKSVLKSIDDTYADNHNVRSRNEEFQEFLSHHDELTVLLSSLLPPVENGVRESRLI</sequence>
<dbReference type="GO" id="GO:0005509">
    <property type="term" value="F:calcium ion binding"/>
    <property type="evidence" value="ECO:0007669"/>
    <property type="project" value="InterPro"/>
</dbReference>
<evidence type="ECO:0000256" key="15">
    <source>
        <dbReference type="SAM" id="Phobius"/>
    </source>
</evidence>
<keyword evidence="13 17" id="KW-0012">Acyltransferase</keyword>
<organism evidence="17 18">
    <name type="scientific">Stylophora pistillata</name>
    <name type="common">Smooth cauliflower coral</name>
    <dbReference type="NCBI Taxonomy" id="50429"/>
    <lineage>
        <taxon>Eukaryota</taxon>
        <taxon>Metazoa</taxon>
        <taxon>Cnidaria</taxon>
        <taxon>Anthozoa</taxon>
        <taxon>Hexacorallia</taxon>
        <taxon>Scleractinia</taxon>
        <taxon>Astrocoeniina</taxon>
        <taxon>Pocilloporidae</taxon>
        <taxon>Stylophora</taxon>
    </lineage>
</organism>
<dbReference type="GO" id="GO:0008654">
    <property type="term" value="P:phospholipid biosynthetic process"/>
    <property type="evidence" value="ECO:0007669"/>
    <property type="project" value="UniProtKB-KW"/>
</dbReference>
<comment type="pathway">
    <text evidence="14">Phospholipid metabolism.</text>
</comment>
<keyword evidence="5 17" id="KW-0808">Transferase</keyword>
<evidence type="ECO:0000313" key="18">
    <source>
        <dbReference type="Proteomes" id="UP000225706"/>
    </source>
</evidence>
<keyword evidence="12" id="KW-1208">Phospholipid metabolism</keyword>
<dbReference type="EMBL" id="LSMT01000255">
    <property type="protein sequence ID" value="PFX21995.1"/>
    <property type="molecule type" value="Genomic_DNA"/>
</dbReference>
<protein>
    <submittedName>
        <fullName evidence="17">Lysophosphatidylcholine acyltransferase 2</fullName>
    </submittedName>
</protein>
<evidence type="ECO:0000256" key="4">
    <source>
        <dbReference type="ARBA" id="ARBA00022516"/>
    </source>
</evidence>
<comment type="subcellular location">
    <subcellularLocation>
        <location evidence="1">Membrane</location>
    </subcellularLocation>
</comment>
<keyword evidence="10 15" id="KW-0472">Membrane</keyword>
<dbReference type="PANTHER" id="PTHR23063">
    <property type="entry name" value="PHOSPHOLIPID ACYLTRANSFERASE"/>
    <property type="match status" value="1"/>
</dbReference>
<evidence type="ECO:0000256" key="5">
    <source>
        <dbReference type="ARBA" id="ARBA00022679"/>
    </source>
</evidence>
<evidence type="ECO:0000256" key="2">
    <source>
        <dbReference type="ARBA" id="ARBA00005074"/>
    </source>
</evidence>
<keyword evidence="7" id="KW-0106">Calcium</keyword>
<dbReference type="SUPFAM" id="SSF47473">
    <property type="entry name" value="EF-hand"/>
    <property type="match status" value="1"/>
</dbReference>